<dbReference type="GO" id="GO:0006508">
    <property type="term" value="P:proteolysis"/>
    <property type="evidence" value="ECO:0007669"/>
    <property type="project" value="UniProtKB-KW"/>
</dbReference>
<proteinExistence type="predicted"/>
<evidence type="ECO:0000256" key="5">
    <source>
        <dbReference type="ARBA" id="ARBA00022825"/>
    </source>
</evidence>
<keyword evidence="4" id="KW-0378">Hydrolase</keyword>
<dbReference type="GO" id="GO:0008240">
    <property type="term" value="F:tripeptidyl-peptidase activity"/>
    <property type="evidence" value="ECO:0007669"/>
    <property type="project" value="TreeGrafter"/>
</dbReference>
<evidence type="ECO:0000256" key="9">
    <source>
        <dbReference type="SAM" id="SignalP"/>
    </source>
</evidence>
<dbReference type="InterPro" id="IPR015366">
    <property type="entry name" value="S53_propep"/>
</dbReference>
<dbReference type="Proteomes" id="UP000319769">
    <property type="component" value="Unassembled WGS sequence"/>
</dbReference>
<dbReference type="AlphaFoldDB" id="A0A5N0VFR6"/>
<comment type="caution">
    <text evidence="11">The sequence shown here is derived from an EMBL/GenBank/DDBJ whole genome shotgun (WGS) entry which is preliminary data.</text>
</comment>
<keyword evidence="5" id="KW-0720">Serine protease</keyword>
<dbReference type="SMART" id="SM00944">
    <property type="entry name" value="Pro-kuma_activ"/>
    <property type="match status" value="1"/>
</dbReference>
<dbReference type="InterPro" id="IPR023828">
    <property type="entry name" value="Peptidase_S8_Ser-AS"/>
</dbReference>
<protein>
    <submittedName>
        <fullName evidence="11">S8/S53 family peptidase</fullName>
    </submittedName>
</protein>
<evidence type="ECO:0000313" key="11">
    <source>
        <dbReference type="EMBL" id="KAA9163970.1"/>
    </source>
</evidence>
<dbReference type="PROSITE" id="PS51695">
    <property type="entry name" value="SEDOLISIN"/>
    <property type="match status" value="1"/>
</dbReference>
<evidence type="ECO:0000256" key="6">
    <source>
        <dbReference type="ARBA" id="ARBA00022837"/>
    </source>
</evidence>
<keyword evidence="7" id="KW-0865">Zymogen</keyword>
<dbReference type="PANTHER" id="PTHR14218:SF15">
    <property type="entry name" value="TRIPEPTIDYL-PEPTIDASE 1"/>
    <property type="match status" value="1"/>
</dbReference>
<dbReference type="InterPro" id="IPR036852">
    <property type="entry name" value="Peptidase_S8/S53_dom_sf"/>
</dbReference>
<accession>A0A5N0VFR6</accession>
<feature type="chain" id="PRO_5024355311" evidence="9">
    <location>
        <begin position="28"/>
        <end position="639"/>
    </location>
</feature>
<name>A0A5N0VFR6_9PSEU</name>
<reference evidence="11" key="1">
    <citation type="submission" date="2019-09" db="EMBL/GenBank/DDBJ databases">
        <authorList>
            <person name="Teo W.F.A."/>
            <person name="Duangmal K."/>
        </authorList>
    </citation>
    <scope>NUCLEOTIDE SEQUENCE [LARGE SCALE GENOMIC DNA]</scope>
    <source>
        <strain evidence="11">K81G1</strain>
    </source>
</reference>
<dbReference type="EMBL" id="VMNW02000008">
    <property type="protein sequence ID" value="KAA9163970.1"/>
    <property type="molecule type" value="Genomic_DNA"/>
</dbReference>
<evidence type="ECO:0000313" key="12">
    <source>
        <dbReference type="Proteomes" id="UP000319769"/>
    </source>
</evidence>
<dbReference type="GO" id="GO:0046872">
    <property type="term" value="F:metal ion binding"/>
    <property type="evidence" value="ECO:0007669"/>
    <property type="project" value="UniProtKB-KW"/>
</dbReference>
<dbReference type="InterPro" id="IPR030400">
    <property type="entry name" value="Sedolisin_dom"/>
</dbReference>
<dbReference type="CDD" id="cd04056">
    <property type="entry name" value="Peptidases_S53"/>
    <property type="match status" value="1"/>
</dbReference>
<dbReference type="PROSITE" id="PS00138">
    <property type="entry name" value="SUBTILASE_SER"/>
    <property type="match status" value="1"/>
</dbReference>
<feature type="compositionally biased region" description="Polar residues" evidence="8">
    <location>
        <begin position="627"/>
        <end position="639"/>
    </location>
</feature>
<feature type="region of interest" description="Disordered" evidence="8">
    <location>
        <begin position="615"/>
        <end position="639"/>
    </location>
</feature>
<sequence length="639" mass="65279">MLSRAWWSTAAAGLAVAAGFAVPPAAAQTDLDSGGRAVVDGSVPGWATTQARTGSVDENSVRQVQVALPLRDQAGAAKLAAAVSTPGSAQQGQFLTQQQFLDRFGPTEDTVKTVQDWLSQQGITVDQVSANRHFVTAHATSGVLEHAFDTQLSTYRQDIGGQVANLVAPSSPISVPASIRNAITAVLGLDDSDKTLRPQHTTAAAATTQHCARWWGEQNNTDVPQRYPDGAQSNSLCGYTGASVRGMYGLGAGNTGSGTTVGIVGAYDSSTLESDIDRAAPQLGVPGLSPGQYSKVLPDGGFTDEQECGVDGWRGEQTLDVQAVHTTAPSAKLRYYAAKTCIGGLYDSFNQAVQENAVDVISASWGDADGERGLPETTKDQFNSMALQAAIQGQSVTVSTGDSGNNSGTAGSPTASFPATSPYVTAVGGTTVGLGQDGSTKVLTGWENSGNTLSGDSWVPQSDADGPFAGGAGGGASALYDEPDWQQGKVPDAVAQSHRATPDISALADSYTGFLVGRTDSTGTFGIGSYGGTSLAAPLIAGLAADAQQARADTGRGGLLNPALYAMQGSPSITDVTPQHAGVWTPSMHALPGTAVPSEEGSYLIDFDASPQNLSSGPGWDPVTGLGTPSSTFVTGLAQ</sequence>
<dbReference type="CDD" id="cd11377">
    <property type="entry name" value="Pro-peptidase_S53"/>
    <property type="match status" value="1"/>
</dbReference>
<keyword evidence="3" id="KW-0479">Metal-binding</keyword>
<feature type="domain" description="Peptidase S53" evidence="10">
    <location>
        <begin position="238"/>
        <end position="639"/>
    </location>
</feature>
<dbReference type="PANTHER" id="PTHR14218">
    <property type="entry name" value="PROTEASE S8 TRIPEPTIDYL PEPTIDASE I CLN2"/>
    <property type="match status" value="1"/>
</dbReference>
<dbReference type="SUPFAM" id="SSF54897">
    <property type="entry name" value="Protease propeptides/inhibitors"/>
    <property type="match status" value="1"/>
</dbReference>
<dbReference type="Pfam" id="PF09286">
    <property type="entry name" value="Pro-kuma_activ"/>
    <property type="match status" value="1"/>
</dbReference>
<dbReference type="SUPFAM" id="SSF52743">
    <property type="entry name" value="Subtilisin-like"/>
    <property type="match status" value="1"/>
</dbReference>
<feature type="signal peptide" evidence="9">
    <location>
        <begin position="1"/>
        <end position="27"/>
    </location>
</feature>
<gene>
    <name evidence="11" type="ORF">FPZ12_008035</name>
</gene>
<keyword evidence="2" id="KW-0645">Protease</keyword>
<organism evidence="11 12">
    <name type="scientific">Amycolatopsis acidicola</name>
    <dbReference type="NCBI Taxonomy" id="2596893"/>
    <lineage>
        <taxon>Bacteria</taxon>
        <taxon>Bacillati</taxon>
        <taxon>Actinomycetota</taxon>
        <taxon>Actinomycetes</taxon>
        <taxon>Pseudonocardiales</taxon>
        <taxon>Pseudonocardiaceae</taxon>
        <taxon>Amycolatopsis</taxon>
    </lineage>
</organism>
<keyword evidence="12" id="KW-1185">Reference proteome</keyword>
<dbReference type="OrthoDB" id="3480681at2"/>
<evidence type="ECO:0000259" key="10">
    <source>
        <dbReference type="PROSITE" id="PS51695"/>
    </source>
</evidence>
<keyword evidence="9" id="KW-0732">Signal</keyword>
<dbReference type="RefSeq" id="WP_144748996.1">
    <property type="nucleotide sequence ID" value="NZ_VMNW02000008.1"/>
</dbReference>
<evidence type="ECO:0000256" key="1">
    <source>
        <dbReference type="ARBA" id="ARBA00001913"/>
    </source>
</evidence>
<dbReference type="GO" id="GO:0004252">
    <property type="term" value="F:serine-type endopeptidase activity"/>
    <property type="evidence" value="ECO:0007669"/>
    <property type="project" value="InterPro"/>
</dbReference>
<evidence type="ECO:0000256" key="3">
    <source>
        <dbReference type="ARBA" id="ARBA00022723"/>
    </source>
</evidence>
<evidence type="ECO:0000256" key="8">
    <source>
        <dbReference type="SAM" id="MobiDB-lite"/>
    </source>
</evidence>
<evidence type="ECO:0000256" key="2">
    <source>
        <dbReference type="ARBA" id="ARBA00022670"/>
    </source>
</evidence>
<comment type="cofactor">
    <cofactor evidence="1">
        <name>Ca(2+)</name>
        <dbReference type="ChEBI" id="CHEBI:29108"/>
    </cofactor>
</comment>
<dbReference type="Gene3D" id="3.40.50.200">
    <property type="entry name" value="Peptidase S8/S53 domain"/>
    <property type="match status" value="1"/>
</dbReference>
<keyword evidence="6" id="KW-0106">Calcium</keyword>
<dbReference type="InterPro" id="IPR050819">
    <property type="entry name" value="Tripeptidyl-peptidase_I"/>
</dbReference>
<evidence type="ECO:0000256" key="4">
    <source>
        <dbReference type="ARBA" id="ARBA00022801"/>
    </source>
</evidence>
<evidence type="ECO:0000256" key="7">
    <source>
        <dbReference type="ARBA" id="ARBA00023145"/>
    </source>
</evidence>